<dbReference type="InterPro" id="IPR051783">
    <property type="entry name" value="NAD(P)-dependent_oxidoreduct"/>
</dbReference>
<proteinExistence type="predicted"/>
<feature type="domain" description="NAD-dependent epimerase/dehydratase" evidence="1">
    <location>
        <begin position="24"/>
        <end position="239"/>
    </location>
</feature>
<dbReference type="GO" id="GO:0004029">
    <property type="term" value="F:aldehyde dehydrogenase (NAD+) activity"/>
    <property type="evidence" value="ECO:0007669"/>
    <property type="project" value="TreeGrafter"/>
</dbReference>
<dbReference type="Pfam" id="PF01370">
    <property type="entry name" value="Epimerase"/>
    <property type="match status" value="1"/>
</dbReference>
<organism evidence="2 3">
    <name type="scientific">Candidatus Desulfovibrio intestinavium</name>
    <dbReference type="NCBI Taxonomy" id="2838534"/>
    <lineage>
        <taxon>Bacteria</taxon>
        <taxon>Pseudomonadati</taxon>
        <taxon>Thermodesulfobacteriota</taxon>
        <taxon>Desulfovibrionia</taxon>
        <taxon>Desulfovibrionales</taxon>
        <taxon>Desulfovibrionaceae</taxon>
        <taxon>Desulfovibrio</taxon>
    </lineage>
</organism>
<dbReference type="Proteomes" id="UP000823821">
    <property type="component" value="Unassembled WGS sequence"/>
</dbReference>
<dbReference type="InterPro" id="IPR001509">
    <property type="entry name" value="Epimerase_deHydtase"/>
</dbReference>
<evidence type="ECO:0000313" key="3">
    <source>
        <dbReference type="Proteomes" id="UP000823821"/>
    </source>
</evidence>
<dbReference type="PANTHER" id="PTHR48079:SF6">
    <property type="entry name" value="NAD(P)-BINDING DOMAIN-CONTAINING PROTEIN-RELATED"/>
    <property type="match status" value="1"/>
</dbReference>
<accession>A0A9D2HLS1</accession>
<evidence type="ECO:0000259" key="1">
    <source>
        <dbReference type="Pfam" id="PF01370"/>
    </source>
</evidence>
<dbReference type="Gene3D" id="3.40.50.720">
    <property type="entry name" value="NAD(P)-binding Rossmann-like Domain"/>
    <property type="match status" value="1"/>
</dbReference>
<dbReference type="InterPro" id="IPR036291">
    <property type="entry name" value="NAD(P)-bd_dom_sf"/>
</dbReference>
<protein>
    <submittedName>
        <fullName evidence="2">NAD(P)-dependent oxidoreductase</fullName>
    </submittedName>
</protein>
<evidence type="ECO:0000313" key="2">
    <source>
        <dbReference type="EMBL" id="HJA78159.1"/>
    </source>
</evidence>
<sequence length="353" mass="37509">MTTTLPDLTPAELAPLAHLRGKRVLVTGGTGFLGRHLLPLLLAAGAEVTCLVRAASRRDGLPSGIRTLEADLSRGDGLDEALRGQDILIHMAALLFGLGWQDYLRANSTAARHLAGALARLRDEGRPLPRVVLVSSLAASGPCAVPPGRGDDSPGAPVSAYGWSKLLVEQILGRAAGDRLVTLRPPIIYGSGDRGLLPVFQGLRRGVAALPGWKRAFPVSVIHARDAARALLLLCREDAHGVYHVNDGGAYSMRTFYEGMARALGRTAHFIPVPVPVLGLTACAASCWGAIRQLVRPGGRAPNWNFDKFREARHAGWLCDAARIHHELGYVPTVSLEAGLAEAVAGYRAEGLL</sequence>
<dbReference type="EMBL" id="DWZD01000009">
    <property type="protein sequence ID" value="HJA78159.1"/>
    <property type="molecule type" value="Genomic_DNA"/>
</dbReference>
<dbReference type="AlphaFoldDB" id="A0A9D2HLS1"/>
<dbReference type="PANTHER" id="PTHR48079">
    <property type="entry name" value="PROTEIN YEEZ"/>
    <property type="match status" value="1"/>
</dbReference>
<dbReference type="GO" id="GO:0005737">
    <property type="term" value="C:cytoplasm"/>
    <property type="evidence" value="ECO:0007669"/>
    <property type="project" value="TreeGrafter"/>
</dbReference>
<gene>
    <name evidence="2" type="ORF">H9784_01110</name>
</gene>
<reference evidence="2" key="1">
    <citation type="journal article" date="2021" name="PeerJ">
        <title>Extensive microbial diversity within the chicken gut microbiome revealed by metagenomics and culture.</title>
        <authorList>
            <person name="Gilroy R."/>
            <person name="Ravi A."/>
            <person name="Getino M."/>
            <person name="Pursley I."/>
            <person name="Horton D.L."/>
            <person name="Alikhan N.F."/>
            <person name="Baker D."/>
            <person name="Gharbi K."/>
            <person name="Hall N."/>
            <person name="Watson M."/>
            <person name="Adriaenssens E.M."/>
            <person name="Foster-Nyarko E."/>
            <person name="Jarju S."/>
            <person name="Secka A."/>
            <person name="Antonio M."/>
            <person name="Oren A."/>
            <person name="Chaudhuri R.R."/>
            <person name="La Ragione R."/>
            <person name="Hildebrand F."/>
            <person name="Pallen M.J."/>
        </authorList>
    </citation>
    <scope>NUCLEOTIDE SEQUENCE</scope>
    <source>
        <strain evidence="2">5032</strain>
    </source>
</reference>
<reference evidence="2" key="2">
    <citation type="submission" date="2021-04" db="EMBL/GenBank/DDBJ databases">
        <authorList>
            <person name="Gilroy R."/>
        </authorList>
    </citation>
    <scope>NUCLEOTIDE SEQUENCE</scope>
    <source>
        <strain evidence="2">5032</strain>
    </source>
</reference>
<comment type="caution">
    <text evidence="2">The sequence shown here is derived from an EMBL/GenBank/DDBJ whole genome shotgun (WGS) entry which is preliminary data.</text>
</comment>
<dbReference type="SUPFAM" id="SSF51735">
    <property type="entry name" value="NAD(P)-binding Rossmann-fold domains"/>
    <property type="match status" value="1"/>
</dbReference>
<name>A0A9D2HLS1_9BACT</name>